<accession>A0A9N9C763</accession>
<protein>
    <submittedName>
        <fullName evidence="1">6607_t:CDS:1</fullName>
    </submittedName>
</protein>
<reference evidence="1" key="1">
    <citation type="submission" date="2021-06" db="EMBL/GenBank/DDBJ databases">
        <authorList>
            <person name="Kallberg Y."/>
            <person name="Tangrot J."/>
            <person name="Rosling A."/>
        </authorList>
    </citation>
    <scope>NUCLEOTIDE SEQUENCE</scope>
    <source>
        <strain evidence="1">IA702</strain>
    </source>
</reference>
<dbReference type="AlphaFoldDB" id="A0A9N9C763"/>
<evidence type="ECO:0000313" key="2">
    <source>
        <dbReference type="Proteomes" id="UP000789572"/>
    </source>
</evidence>
<proteinExistence type="predicted"/>
<keyword evidence="2" id="KW-1185">Reference proteome</keyword>
<gene>
    <name evidence="1" type="ORF">POCULU_LOCUS6902</name>
</gene>
<evidence type="ECO:0000313" key="1">
    <source>
        <dbReference type="EMBL" id="CAG8589559.1"/>
    </source>
</evidence>
<sequence length="110" mass="12378">MTGVLLSTVYRYVAQLKKDGKLEPLPRSGRPRISSPKKQRQKVVWFKQIIIQTAKSLPQNSLNLIPGLNVSRIQYPESFLGFIRSTVNADTKKQSFEALPHIAPYLANGV</sequence>
<name>A0A9N9C763_9GLOM</name>
<comment type="caution">
    <text evidence="1">The sequence shown here is derived from an EMBL/GenBank/DDBJ whole genome shotgun (WGS) entry which is preliminary data.</text>
</comment>
<dbReference type="EMBL" id="CAJVPJ010001397">
    <property type="protein sequence ID" value="CAG8589559.1"/>
    <property type="molecule type" value="Genomic_DNA"/>
</dbReference>
<organism evidence="1 2">
    <name type="scientific">Paraglomus occultum</name>
    <dbReference type="NCBI Taxonomy" id="144539"/>
    <lineage>
        <taxon>Eukaryota</taxon>
        <taxon>Fungi</taxon>
        <taxon>Fungi incertae sedis</taxon>
        <taxon>Mucoromycota</taxon>
        <taxon>Glomeromycotina</taxon>
        <taxon>Glomeromycetes</taxon>
        <taxon>Paraglomerales</taxon>
        <taxon>Paraglomeraceae</taxon>
        <taxon>Paraglomus</taxon>
    </lineage>
</organism>
<dbReference type="Proteomes" id="UP000789572">
    <property type="component" value="Unassembled WGS sequence"/>
</dbReference>